<sequence>MQLTSEQINFLTGDSILAERMRYLIAALQGYKVPWMLAEVLLQSNDQERQLWQQLENLFVYSKKSFEPFAKQTNVILNQLATQGWLEYRIESARTDGVNFARSISPVRLIEDGQRLQFSENPYNKVTRPGGLAEEVEPEIIEAWREGFHSYLCFIREESW</sequence>
<proteinExistence type="predicted"/>
<keyword evidence="2" id="KW-1185">Reference proteome</keyword>
<name>A0ABN6D2J4_9GAMM</name>
<reference evidence="1" key="1">
    <citation type="journal article" date="2022" name="Arch. Microbiol.">
        <title>Thiomicrorhabdus immobilis sp. nov., a mesophilic sulfur-oxidizing bacterium isolated from sediment of a brackish lake in northern Japan.</title>
        <authorList>
            <person name="Kojima H."/>
            <person name="Mochizuki J."/>
            <person name="Kanda M."/>
            <person name="Watanabe T."/>
            <person name="Fukui M."/>
        </authorList>
    </citation>
    <scope>NUCLEOTIDE SEQUENCE</scope>
    <source>
        <strain evidence="1">Am19</strain>
    </source>
</reference>
<dbReference type="EMBL" id="AP024202">
    <property type="protein sequence ID" value="BCN94350.1"/>
    <property type="molecule type" value="Genomic_DNA"/>
</dbReference>
<gene>
    <name evidence="1" type="ORF">THMIRHAM_21350</name>
</gene>
<protein>
    <submittedName>
        <fullName evidence="1">Uncharacterized protein</fullName>
    </submittedName>
</protein>
<organism evidence="1 2">
    <name type="scientific">Thiomicrorhabdus immobilis</name>
    <dbReference type="NCBI Taxonomy" id="2791037"/>
    <lineage>
        <taxon>Bacteria</taxon>
        <taxon>Pseudomonadati</taxon>
        <taxon>Pseudomonadota</taxon>
        <taxon>Gammaproteobacteria</taxon>
        <taxon>Thiotrichales</taxon>
        <taxon>Piscirickettsiaceae</taxon>
        <taxon>Thiomicrorhabdus</taxon>
    </lineage>
</organism>
<evidence type="ECO:0000313" key="2">
    <source>
        <dbReference type="Proteomes" id="UP001054820"/>
    </source>
</evidence>
<accession>A0ABN6D2J4</accession>
<evidence type="ECO:0000313" key="1">
    <source>
        <dbReference type="EMBL" id="BCN94350.1"/>
    </source>
</evidence>
<dbReference type="Proteomes" id="UP001054820">
    <property type="component" value="Chromosome"/>
</dbReference>
<dbReference type="RefSeq" id="WP_237261815.1">
    <property type="nucleotide sequence ID" value="NZ_AP024202.1"/>
</dbReference>